<dbReference type="PANTHER" id="PTHR11709">
    <property type="entry name" value="MULTI-COPPER OXIDASE"/>
    <property type="match status" value="1"/>
</dbReference>
<dbReference type="Pfam" id="PF07731">
    <property type="entry name" value="Cu-oxidase_2"/>
    <property type="match status" value="1"/>
</dbReference>
<sequence>MVFRIKQGEFLLSGLLLLVSLPVSGNNAWLGQWSGWGQFSPFASGNPAAPASGEGAVRHYYIAAEERSWDFAPTNQDLIHCSDRQTPCSLPEPWTSSHIFPSVRYIEYTDETFTIPKPQPEWLGILGPIIRAEVGDILKVHFCNQTATGTYSMHPHGLRYTKDNEGSPYFGANSTDTLPGAGARIPPGECFDYTWITDEGSGPGGGDPSSKVWWYHSHVDTPADTNAGLLGPIIITRYGMANANGSPKDVDREFITAFFIFDKLEGEEAGLMHGINGYFFGNLRGLVAKQGERVRWHVLGMGNEVDLHTPHWHGETVSVGAPHVARRTDVLELLPASMITADMEADNSGEWLYHCHVADHIEGGMSTTFQILP</sequence>
<dbReference type="GO" id="GO:0006826">
    <property type="term" value="P:iron ion transport"/>
    <property type="evidence" value="ECO:0007669"/>
    <property type="project" value="TreeGrafter"/>
</dbReference>
<proteinExistence type="predicted"/>
<comment type="caution">
    <text evidence="5">The sequence shown here is derived from an EMBL/GenBank/DDBJ whole genome shotgun (WGS) entry which is preliminary data.</text>
</comment>
<dbReference type="PROSITE" id="PS00080">
    <property type="entry name" value="MULTICOPPER_OXIDASE2"/>
    <property type="match status" value="1"/>
</dbReference>
<protein>
    <submittedName>
        <fullName evidence="5">Copper oxidase</fullName>
    </submittedName>
</protein>
<dbReference type="SUPFAM" id="SSF49503">
    <property type="entry name" value="Cupredoxins"/>
    <property type="match status" value="2"/>
</dbReference>
<organism evidence="5 6">
    <name type="scientific">Nitrosococcus oceani C-27</name>
    <dbReference type="NCBI Taxonomy" id="314279"/>
    <lineage>
        <taxon>Bacteria</taxon>
        <taxon>Pseudomonadati</taxon>
        <taxon>Pseudomonadota</taxon>
        <taxon>Gammaproteobacteria</taxon>
        <taxon>Chromatiales</taxon>
        <taxon>Chromatiaceae</taxon>
        <taxon>Nitrosococcus</taxon>
    </lineage>
</organism>
<dbReference type="CDD" id="cd04229">
    <property type="entry name" value="CuRO_1_Ceruloplasmin_like_1"/>
    <property type="match status" value="1"/>
</dbReference>
<dbReference type="PROSITE" id="PS00079">
    <property type="entry name" value="MULTICOPPER_OXIDASE1"/>
    <property type="match status" value="1"/>
</dbReference>
<dbReference type="PANTHER" id="PTHR11709:SF504">
    <property type="entry name" value="PLASTOCYANIN-LIKE DOMAIN-CONTAINING PROTEIN"/>
    <property type="match status" value="1"/>
</dbReference>
<dbReference type="CDD" id="cd11023">
    <property type="entry name" value="CuRO_2_ceruloplasmin_like_2"/>
    <property type="match status" value="1"/>
</dbReference>
<name>A0A0E2Z4M2_9GAMM</name>
<evidence type="ECO:0000259" key="4">
    <source>
        <dbReference type="Pfam" id="PF07732"/>
    </source>
</evidence>
<evidence type="ECO:0000256" key="1">
    <source>
        <dbReference type="ARBA" id="ARBA00022723"/>
    </source>
</evidence>
<feature type="domain" description="Plastocyanin-like" evidence="3">
    <location>
        <begin position="279"/>
        <end position="371"/>
    </location>
</feature>
<evidence type="ECO:0000313" key="5">
    <source>
        <dbReference type="EMBL" id="KFI18490.1"/>
    </source>
</evidence>
<dbReference type="Gene3D" id="2.60.40.420">
    <property type="entry name" value="Cupredoxins - blue copper proteins"/>
    <property type="match status" value="1"/>
</dbReference>
<dbReference type="InterPro" id="IPR011706">
    <property type="entry name" value="Cu-oxidase_C"/>
</dbReference>
<dbReference type="Pfam" id="PF07732">
    <property type="entry name" value="Cu-oxidase_3"/>
    <property type="match status" value="1"/>
</dbReference>
<accession>A0A0E2Z4M2</accession>
<dbReference type="GO" id="GO:0005507">
    <property type="term" value="F:copper ion binding"/>
    <property type="evidence" value="ECO:0007669"/>
    <property type="project" value="InterPro"/>
</dbReference>
<dbReference type="InterPro" id="IPR011707">
    <property type="entry name" value="Cu-oxidase-like_N"/>
</dbReference>
<feature type="domain" description="Plastocyanin-like" evidence="4">
    <location>
        <begin position="125"/>
        <end position="236"/>
    </location>
</feature>
<keyword evidence="2" id="KW-0560">Oxidoreductase</keyword>
<gene>
    <name evidence="5" type="ORF">IB75_13885</name>
</gene>
<evidence type="ECO:0000259" key="3">
    <source>
        <dbReference type="Pfam" id="PF07731"/>
    </source>
</evidence>
<evidence type="ECO:0000256" key="2">
    <source>
        <dbReference type="ARBA" id="ARBA00023002"/>
    </source>
</evidence>
<reference evidence="5 6" key="1">
    <citation type="submission" date="2014-07" db="EMBL/GenBank/DDBJ databases">
        <title>Comparative analysis of Nitrosococcus oceani genome inventories of strains from Pacific and Atlantic gyres.</title>
        <authorList>
            <person name="Lim C.K."/>
            <person name="Wang L."/>
            <person name="Sayavedra-Soto L.A."/>
            <person name="Klotz M.G."/>
        </authorList>
    </citation>
    <scope>NUCLEOTIDE SEQUENCE [LARGE SCALE GENOMIC DNA]</scope>
    <source>
        <strain evidence="5 6">C-27</strain>
    </source>
</reference>
<dbReference type="InterPro" id="IPR002355">
    <property type="entry name" value="Cu_oxidase_Cu_BS"/>
</dbReference>
<dbReference type="GO" id="GO:0016491">
    <property type="term" value="F:oxidoreductase activity"/>
    <property type="evidence" value="ECO:0007669"/>
    <property type="project" value="UniProtKB-KW"/>
</dbReference>
<dbReference type="EMBL" id="JPGN01000079">
    <property type="protein sequence ID" value="KFI18490.1"/>
    <property type="molecule type" value="Genomic_DNA"/>
</dbReference>
<dbReference type="InterPro" id="IPR008972">
    <property type="entry name" value="Cupredoxin"/>
</dbReference>
<keyword evidence="1" id="KW-0479">Metal-binding</keyword>
<dbReference type="HOGENOM" id="CLU_037641_0_1_6"/>
<dbReference type="GO" id="GO:0005886">
    <property type="term" value="C:plasma membrane"/>
    <property type="evidence" value="ECO:0007669"/>
    <property type="project" value="TreeGrafter"/>
</dbReference>
<dbReference type="Proteomes" id="UP000028839">
    <property type="component" value="Unassembled WGS sequence"/>
</dbReference>
<dbReference type="AlphaFoldDB" id="A0A0E2Z4M2"/>
<dbReference type="InterPro" id="IPR033138">
    <property type="entry name" value="Cu_oxidase_CS"/>
</dbReference>
<evidence type="ECO:0000313" key="6">
    <source>
        <dbReference type="Proteomes" id="UP000028839"/>
    </source>
</evidence>
<dbReference type="InterPro" id="IPR045087">
    <property type="entry name" value="Cu-oxidase_fam"/>
</dbReference>
<dbReference type="OrthoDB" id="9757546at2"/>